<dbReference type="EMBL" id="JACICD010000004">
    <property type="protein sequence ID" value="MBB3772028.1"/>
    <property type="molecule type" value="Genomic_DNA"/>
</dbReference>
<protein>
    <recommendedName>
        <fullName evidence="3">Major capsid protein</fullName>
    </recommendedName>
</protein>
<organism evidence="1 2">
    <name type="scientific">Ancylobacter tetraedralis</name>
    <dbReference type="NCBI Taxonomy" id="217068"/>
    <lineage>
        <taxon>Bacteria</taxon>
        <taxon>Pseudomonadati</taxon>
        <taxon>Pseudomonadota</taxon>
        <taxon>Alphaproteobacteria</taxon>
        <taxon>Hyphomicrobiales</taxon>
        <taxon>Xanthobacteraceae</taxon>
        <taxon>Ancylobacter</taxon>
    </lineage>
</organism>
<gene>
    <name evidence="1" type="ORF">FHS55_002637</name>
</gene>
<reference evidence="1 2" key="1">
    <citation type="submission" date="2020-08" db="EMBL/GenBank/DDBJ databases">
        <title>Genomic Encyclopedia of Type Strains, Phase IV (KMG-IV): sequencing the most valuable type-strain genomes for metagenomic binning, comparative biology and taxonomic classification.</title>
        <authorList>
            <person name="Goeker M."/>
        </authorList>
    </citation>
    <scope>NUCLEOTIDE SEQUENCE [LARGE SCALE GENOMIC DNA]</scope>
    <source>
        <strain evidence="1 2">DSM 5895</strain>
    </source>
</reference>
<comment type="caution">
    <text evidence="1">The sequence shown here is derived from an EMBL/GenBank/DDBJ whole genome shotgun (WGS) entry which is preliminary data.</text>
</comment>
<accession>A0A839ZBF7</accession>
<dbReference type="NCBIfam" id="NF033394">
    <property type="entry name" value="capsid_maj_Podo"/>
    <property type="match status" value="1"/>
</dbReference>
<sequence length="340" mass="37446">MALTTDRQYRQVLSTALALRQPGIEDLVSNSNPLWATLKRKGLLKPYTGPEIRQSLRVDKQKAQWFKGYDFLRNPPIELFNDAVWTPKQVAVPISLTGEEMRANTGKTQVHNLITGYLDGAEVSLADGLDEGIHSDGTADDGKQITGLAASVPTNPATAGLYAGISRTDNAQWRTGAYDVQTAFSDIGTQVSSVTIRPMLNRIMGQRSRNTRGADLLIMSQEHYEAYDSATVAIQRIAREGSLAGMGFSSLEYVGSGRRAEIVLASGFNNNMASNTTYGLETNSIEIRYHEDANFTPMFEGDGQRPINQDAVAQFILWQGEMILKNPLFTWRMFDSNPAA</sequence>
<name>A0A839ZBF7_9HYPH</name>
<proteinExistence type="predicted"/>
<dbReference type="AlphaFoldDB" id="A0A839ZBF7"/>
<dbReference type="Proteomes" id="UP000533469">
    <property type="component" value="Unassembled WGS sequence"/>
</dbReference>
<evidence type="ECO:0000313" key="1">
    <source>
        <dbReference type="EMBL" id="MBB3772028.1"/>
    </source>
</evidence>
<dbReference type="InterPro" id="IPR049718">
    <property type="entry name" value="AKO59007-like"/>
</dbReference>
<keyword evidence="2" id="KW-1185">Reference proteome</keyword>
<dbReference type="RefSeq" id="WP_183190173.1">
    <property type="nucleotide sequence ID" value="NZ_JACICD010000004.1"/>
</dbReference>
<evidence type="ECO:0000313" key="2">
    <source>
        <dbReference type="Proteomes" id="UP000533469"/>
    </source>
</evidence>
<evidence type="ECO:0008006" key="3">
    <source>
        <dbReference type="Google" id="ProtNLM"/>
    </source>
</evidence>